<proteinExistence type="predicted"/>
<dbReference type="Proteomes" id="UP000319353">
    <property type="component" value="Unassembled WGS sequence"/>
</dbReference>
<organism evidence="1 2">
    <name type="scientific">Candidatus Segetimicrobium genomatis</name>
    <dbReference type="NCBI Taxonomy" id="2569760"/>
    <lineage>
        <taxon>Bacteria</taxon>
        <taxon>Bacillati</taxon>
        <taxon>Candidatus Sysuimicrobiota</taxon>
        <taxon>Candidatus Sysuimicrobiia</taxon>
        <taxon>Candidatus Sysuimicrobiales</taxon>
        <taxon>Candidatus Segetimicrobiaceae</taxon>
        <taxon>Candidatus Segetimicrobium</taxon>
    </lineage>
</organism>
<dbReference type="AlphaFoldDB" id="A0A537KIW1"/>
<dbReference type="SUPFAM" id="SSF74653">
    <property type="entry name" value="TolA/TonB C-terminal domain"/>
    <property type="match status" value="1"/>
</dbReference>
<feature type="non-terminal residue" evidence="1">
    <location>
        <position position="1"/>
    </location>
</feature>
<evidence type="ECO:0000313" key="1">
    <source>
        <dbReference type="EMBL" id="TMI95695.1"/>
    </source>
</evidence>
<sequence>RIVSSNLRAVDAQVLQIVQSAHFTPATAASEPVRAQVQLRFEFHAEGFNAISYRVSGP</sequence>
<protein>
    <submittedName>
        <fullName evidence="1">Uncharacterized protein</fullName>
    </submittedName>
</protein>
<comment type="caution">
    <text evidence="1">The sequence shown here is derived from an EMBL/GenBank/DDBJ whole genome shotgun (WGS) entry which is preliminary data.</text>
</comment>
<evidence type="ECO:0000313" key="2">
    <source>
        <dbReference type="Proteomes" id="UP000319353"/>
    </source>
</evidence>
<accession>A0A537KIW1</accession>
<dbReference type="EMBL" id="VBAL01000284">
    <property type="protein sequence ID" value="TMI95695.1"/>
    <property type="molecule type" value="Genomic_DNA"/>
</dbReference>
<name>A0A537KIW1_9BACT</name>
<gene>
    <name evidence="1" type="ORF">E6H01_14300</name>
</gene>
<reference evidence="1 2" key="1">
    <citation type="journal article" date="2019" name="Nat. Microbiol.">
        <title>Mediterranean grassland soil C-N compound turnover is dependent on rainfall and depth, and is mediated by genomically divergent microorganisms.</title>
        <authorList>
            <person name="Diamond S."/>
            <person name="Andeer P.F."/>
            <person name="Li Z."/>
            <person name="Crits-Christoph A."/>
            <person name="Burstein D."/>
            <person name="Anantharaman K."/>
            <person name="Lane K.R."/>
            <person name="Thomas B.C."/>
            <person name="Pan C."/>
            <person name="Northen T.R."/>
            <person name="Banfield J.F."/>
        </authorList>
    </citation>
    <scope>NUCLEOTIDE SEQUENCE [LARGE SCALE GENOMIC DNA]</scope>
    <source>
        <strain evidence="1">NP_4</strain>
    </source>
</reference>